<evidence type="ECO:0000313" key="2">
    <source>
        <dbReference type="EMBL" id="GGZ95445.1"/>
    </source>
</evidence>
<feature type="transmembrane region" description="Helical" evidence="1">
    <location>
        <begin position="41"/>
        <end position="69"/>
    </location>
</feature>
<accession>A0A918RFF9</accession>
<keyword evidence="1" id="KW-0812">Transmembrane</keyword>
<dbReference type="AlphaFoldDB" id="A0A918RFF9"/>
<organism evidence="2 3">
    <name type="scientific">Streptomyces echinoruber</name>
    <dbReference type="NCBI Taxonomy" id="68898"/>
    <lineage>
        <taxon>Bacteria</taxon>
        <taxon>Bacillati</taxon>
        <taxon>Actinomycetota</taxon>
        <taxon>Actinomycetes</taxon>
        <taxon>Kitasatosporales</taxon>
        <taxon>Streptomycetaceae</taxon>
        <taxon>Streptomyces</taxon>
    </lineage>
</organism>
<protein>
    <submittedName>
        <fullName evidence="2">Uncharacterized protein</fullName>
    </submittedName>
</protein>
<gene>
    <name evidence="2" type="ORF">GCM10010389_38160</name>
</gene>
<evidence type="ECO:0000256" key="1">
    <source>
        <dbReference type="SAM" id="Phobius"/>
    </source>
</evidence>
<feature type="transmembrane region" description="Helical" evidence="1">
    <location>
        <begin position="123"/>
        <end position="143"/>
    </location>
</feature>
<sequence>MPWRERGRFTARMTAQHITPFPAGTHGRPGTRDGLAARDRYAWVAPLVATVLLCPLGPAAVFLGGLSVMATDGCGPDHCPQALTTSLEWIYGLLFFGAPVAFKAWVTAWALPWTRRWAAARAVAAAVSLLPLIVLLLVFSLPAP</sequence>
<comment type="caution">
    <text evidence="2">The sequence shown here is derived from an EMBL/GenBank/DDBJ whole genome shotgun (WGS) entry which is preliminary data.</text>
</comment>
<proteinExistence type="predicted"/>
<keyword evidence="3" id="KW-1185">Reference proteome</keyword>
<reference evidence="2" key="1">
    <citation type="journal article" date="2014" name="Int. J. Syst. Evol. Microbiol.">
        <title>Complete genome sequence of Corynebacterium casei LMG S-19264T (=DSM 44701T), isolated from a smear-ripened cheese.</title>
        <authorList>
            <consortium name="US DOE Joint Genome Institute (JGI-PGF)"/>
            <person name="Walter F."/>
            <person name="Albersmeier A."/>
            <person name="Kalinowski J."/>
            <person name="Ruckert C."/>
        </authorList>
    </citation>
    <scope>NUCLEOTIDE SEQUENCE</scope>
    <source>
        <strain evidence="2">JCM 5016</strain>
    </source>
</reference>
<keyword evidence="1" id="KW-1133">Transmembrane helix</keyword>
<reference evidence="2" key="2">
    <citation type="submission" date="2020-09" db="EMBL/GenBank/DDBJ databases">
        <authorList>
            <person name="Sun Q."/>
            <person name="Ohkuma M."/>
        </authorList>
    </citation>
    <scope>NUCLEOTIDE SEQUENCE</scope>
    <source>
        <strain evidence="2">JCM 5016</strain>
    </source>
</reference>
<keyword evidence="1" id="KW-0472">Membrane</keyword>
<evidence type="ECO:0000313" key="3">
    <source>
        <dbReference type="Proteomes" id="UP000623010"/>
    </source>
</evidence>
<dbReference type="EMBL" id="BMWH01000015">
    <property type="protein sequence ID" value="GGZ95445.1"/>
    <property type="molecule type" value="Genomic_DNA"/>
</dbReference>
<feature type="transmembrane region" description="Helical" evidence="1">
    <location>
        <begin position="89"/>
        <end position="111"/>
    </location>
</feature>
<name>A0A918RFF9_9ACTN</name>
<dbReference type="Proteomes" id="UP000623010">
    <property type="component" value="Unassembled WGS sequence"/>
</dbReference>